<dbReference type="FunFam" id="3.10.20.340:FF:000001">
    <property type="entry name" value="Arginine biosynthesis bifunctional protein ArgJ, chloroplastic"/>
    <property type="match status" value="1"/>
</dbReference>
<evidence type="ECO:0000256" key="7">
    <source>
        <dbReference type="ARBA" id="ARBA00023315"/>
    </source>
</evidence>
<evidence type="ECO:0000256" key="4">
    <source>
        <dbReference type="ARBA" id="ARBA00022605"/>
    </source>
</evidence>
<dbReference type="GO" id="GO:0004042">
    <property type="term" value="F:L-glutamate N-acetyltransferase activity"/>
    <property type="evidence" value="ECO:0007669"/>
    <property type="project" value="UniProtKB-UniRule"/>
</dbReference>
<dbReference type="Proteomes" id="UP000298049">
    <property type="component" value="Chromosome"/>
</dbReference>
<dbReference type="EC" id="2.3.1.1" evidence="9"/>
<dbReference type="FunFam" id="3.60.70.12:FF:000001">
    <property type="entry name" value="Arginine biosynthesis bifunctional protein ArgJ, chloroplastic"/>
    <property type="match status" value="1"/>
</dbReference>
<keyword evidence="9" id="KW-0963">Cytoplasm</keyword>
<comment type="subcellular location">
    <subcellularLocation>
        <location evidence="9">Cytoplasm</location>
    </subcellularLocation>
</comment>
<protein>
    <recommendedName>
        <fullName evidence="9">Arginine biosynthesis bifunctional protein ArgJ</fullName>
    </recommendedName>
    <domain>
        <recommendedName>
            <fullName evidence="9">Glutamate N-acetyltransferase</fullName>
            <ecNumber evidence="9">2.3.1.35</ecNumber>
        </recommendedName>
        <alternativeName>
            <fullName evidence="9">Ornithine acetyltransferase</fullName>
            <shortName evidence="9">OATase</shortName>
        </alternativeName>
        <alternativeName>
            <fullName evidence="9">Ornithine transacetylase</fullName>
        </alternativeName>
    </domain>
    <domain>
        <recommendedName>
            <fullName evidence="9">Amino-acid acetyltransferase</fullName>
            <ecNumber evidence="9">2.3.1.1</ecNumber>
        </recommendedName>
        <alternativeName>
            <fullName evidence="9">N-acetylglutamate synthase</fullName>
            <shortName evidence="9">AGSase</shortName>
        </alternativeName>
    </domain>
    <component>
        <recommendedName>
            <fullName evidence="9">Arginine biosynthesis bifunctional protein ArgJ alpha chain</fullName>
        </recommendedName>
    </component>
    <component>
        <recommendedName>
            <fullName evidence="9">Arginine biosynthesis bifunctional protein ArgJ beta chain</fullName>
        </recommendedName>
    </component>
</protein>
<dbReference type="GO" id="GO:0005737">
    <property type="term" value="C:cytoplasm"/>
    <property type="evidence" value="ECO:0007669"/>
    <property type="project" value="UniProtKB-SubCell"/>
</dbReference>
<proteinExistence type="inferred from homology"/>
<feature type="binding site" evidence="9">
    <location>
        <position position="153"/>
    </location>
    <ligand>
        <name>substrate</name>
    </ligand>
</feature>
<feature type="chain" id="PRO_5023433218" description="Arginine biosynthesis bifunctional protein ArgJ alpha chain" evidence="9">
    <location>
        <begin position="1"/>
        <end position="189"/>
    </location>
</feature>
<dbReference type="PANTHER" id="PTHR23100:SF0">
    <property type="entry name" value="ARGININE BIOSYNTHESIS BIFUNCTIONAL PROTEIN ARGJ, MITOCHONDRIAL"/>
    <property type="match status" value="1"/>
</dbReference>
<feature type="binding site" evidence="9">
    <location>
        <position position="190"/>
    </location>
    <ligand>
        <name>substrate</name>
    </ligand>
</feature>
<evidence type="ECO:0000256" key="3">
    <source>
        <dbReference type="ARBA" id="ARBA00022571"/>
    </source>
</evidence>
<evidence type="ECO:0000313" key="10">
    <source>
        <dbReference type="EMBL" id="QCF25148.1"/>
    </source>
</evidence>
<comment type="function">
    <text evidence="9">Catalyzes two activities which are involved in the cyclic version of arginine biosynthesis: the synthesis of N-acetylglutamate from glutamate and acetyl-CoA as the acetyl donor, and of ornithine by transacetylation between N(2)-acetylornithine and glutamate.</text>
</comment>
<dbReference type="NCBIfam" id="NF003802">
    <property type="entry name" value="PRK05388.1"/>
    <property type="match status" value="1"/>
</dbReference>
<keyword evidence="7 9" id="KW-0012">Acyltransferase</keyword>
<dbReference type="InterPro" id="IPR042195">
    <property type="entry name" value="ArgJ_beta_C"/>
</dbReference>
<dbReference type="GO" id="GO:0006592">
    <property type="term" value="P:ornithine biosynthetic process"/>
    <property type="evidence" value="ECO:0007669"/>
    <property type="project" value="TreeGrafter"/>
</dbReference>
<keyword evidence="9" id="KW-0511">Multifunctional enzyme</keyword>
<feature type="chain" id="PRO_5023433216" description="Arginine biosynthesis bifunctional protein ArgJ beta chain" evidence="9">
    <location>
        <begin position="190"/>
        <end position="405"/>
    </location>
</feature>
<dbReference type="OrthoDB" id="9804242at2"/>
<dbReference type="Gene3D" id="3.10.20.340">
    <property type="entry name" value="ArgJ beta chain, C-terminal domain"/>
    <property type="match status" value="1"/>
</dbReference>
<keyword evidence="11" id="KW-1185">Reference proteome</keyword>
<dbReference type="SUPFAM" id="SSF56266">
    <property type="entry name" value="DmpA/ArgJ-like"/>
    <property type="match status" value="1"/>
</dbReference>
<feature type="site" description="Cleavage; by autolysis" evidence="9">
    <location>
        <begin position="189"/>
        <end position="190"/>
    </location>
</feature>
<dbReference type="AlphaFoldDB" id="A0A4P7XE54"/>
<comment type="subunit">
    <text evidence="2 9">Heterotetramer of two alpha and two beta chains.</text>
</comment>
<comment type="catalytic activity">
    <reaction evidence="9">
        <text>L-glutamate + acetyl-CoA = N-acetyl-L-glutamate + CoA + H(+)</text>
        <dbReference type="Rhea" id="RHEA:24292"/>
        <dbReference type="ChEBI" id="CHEBI:15378"/>
        <dbReference type="ChEBI" id="CHEBI:29985"/>
        <dbReference type="ChEBI" id="CHEBI:44337"/>
        <dbReference type="ChEBI" id="CHEBI:57287"/>
        <dbReference type="ChEBI" id="CHEBI:57288"/>
        <dbReference type="EC" id="2.3.1.1"/>
    </reaction>
</comment>
<comment type="similarity">
    <text evidence="1 9">Belongs to the ArgJ family.</text>
</comment>
<comment type="pathway">
    <text evidence="9">Amino-acid biosynthesis; L-arginine biosynthesis; L-ornithine and N-acetyl-L-glutamate from L-glutamate and N(2)-acetyl-L-ornithine (cyclic): step 1/1.</text>
</comment>
<dbReference type="HAMAP" id="MF_01106">
    <property type="entry name" value="ArgJ"/>
    <property type="match status" value="1"/>
</dbReference>
<dbReference type="CDD" id="cd02152">
    <property type="entry name" value="OAT"/>
    <property type="match status" value="1"/>
</dbReference>
<feature type="site" description="Involved in the stabilization of negative charge on the oxyanion by the formation of the oxyanion hole" evidence="9">
    <location>
        <position position="116"/>
    </location>
</feature>
<dbReference type="PANTHER" id="PTHR23100">
    <property type="entry name" value="ARGININE BIOSYNTHESIS BIFUNCTIONAL PROTEIN ARGJ"/>
    <property type="match status" value="1"/>
</dbReference>
<dbReference type="EMBL" id="CP031093">
    <property type="protein sequence ID" value="QCF25148.1"/>
    <property type="molecule type" value="Genomic_DNA"/>
</dbReference>
<evidence type="ECO:0000313" key="11">
    <source>
        <dbReference type="Proteomes" id="UP000298049"/>
    </source>
</evidence>
<reference evidence="10 11" key="1">
    <citation type="submission" date="2018-07" db="EMBL/GenBank/DDBJ databases">
        <title>Marsedoiliclastica nanhaica gen. nov. sp. nov., a novel marine hydrocarbonoclastic bacterium isolated from an in-situ enriched hydrocarbon-degrading consortium in deep-sea sediment.</title>
        <authorList>
            <person name="Dong C."/>
            <person name="Ma T."/>
            <person name="Liu R."/>
            <person name="Shao Z."/>
        </authorList>
    </citation>
    <scope>NUCLEOTIDE SEQUENCE [LARGE SCALE GENOMIC DNA]</scope>
    <source>
        <strain evidence="11">soil36-7</strain>
    </source>
</reference>
<dbReference type="GO" id="GO:0004358">
    <property type="term" value="F:L-glutamate N-acetyltransferase activity, acting on acetyl-L-ornithine as donor"/>
    <property type="evidence" value="ECO:0007669"/>
    <property type="project" value="UniProtKB-UniRule"/>
</dbReference>
<evidence type="ECO:0000256" key="9">
    <source>
        <dbReference type="HAMAP-Rule" id="MF_01106"/>
    </source>
</evidence>
<dbReference type="Gene3D" id="3.60.70.12">
    <property type="entry name" value="L-amino peptidase D-ALA esterase/amidase"/>
    <property type="match status" value="1"/>
</dbReference>
<feature type="binding site" evidence="9">
    <location>
        <position position="276"/>
    </location>
    <ligand>
        <name>substrate</name>
    </ligand>
</feature>
<dbReference type="RefSeq" id="WP_136547092.1">
    <property type="nucleotide sequence ID" value="NZ_CP031093.1"/>
</dbReference>
<keyword evidence="3 9" id="KW-0055">Arginine biosynthesis</keyword>
<name>A0A4P7XE54_9ALTE</name>
<keyword evidence="4 9" id="KW-0028">Amino-acid biosynthesis</keyword>
<feature type="site" description="Involved in the stabilization of negative charge on the oxyanion by the formation of the oxyanion hole" evidence="9">
    <location>
        <position position="117"/>
    </location>
</feature>
<evidence type="ECO:0000256" key="1">
    <source>
        <dbReference type="ARBA" id="ARBA00006774"/>
    </source>
</evidence>
<dbReference type="InterPro" id="IPR002813">
    <property type="entry name" value="Arg_biosynth_ArgJ"/>
</dbReference>
<accession>A0A4P7XE54</accession>
<comment type="pathway">
    <text evidence="9">Amino-acid biosynthesis; L-arginine biosynthesis; N(2)-acetyl-L-ornithine from L-glutamate: step 1/4.</text>
</comment>
<organism evidence="10 11">
    <name type="scientific">Hydrocarboniclastica marina</name>
    <dbReference type="NCBI Taxonomy" id="2259620"/>
    <lineage>
        <taxon>Bacteria</taxon>
        <taxon>Pseudomonadati</taxon>
        <taxon>Pseudomonadota</taxon>
        <taxon>Gammaproteobacteria</taxon>
        <taxon>Alteromonadales</taxon>
        <taxon>Alteromonadaceae</taxon>
        <taxon>Hydrocarboniclastica</taxon>
    </lineage>
</organism>
<comment type="catalytic activity">
    <reaction evidence="8 9">
        <text>N(2)-acetyl-L-ornithine + L-glutamate = N-acetyl-L-glutamate + L-ornithine</text>
        <dbReference type="Rhea" id="RHEA:15349"/>
        <dbReference type="ChEBI" id="CHEBI:29985"/>
        <dbReference type="ChEBI" id="CHEBI:44337"/>
        <dbReference type="ChEBI" id="CHEBI:46911"/>
        <dbReference type="ChEBI" id="CHEBI:57805"/>
        <dbReference type="EC" id="2.3.1.35"/>
    </reaction>
</comment>
<feature type="binding site" evidence="9">
    <location>
        <position position="400"/>
    </location>
    <ligand>
        <name>substrate</name>
    </ligand>
</feature>
<feature type="binding site" evidence="9">
    <location>
        <position position="405"/>
    </location>
    <ligand>
        <name>substrate</name>
    </ligand>
</feature>
<sequence>MAVGLGPLPKFHSIDGVRIGVASAGIKKPGRKDVVVFEIARGSAVAALFTRNQFRAAPVRVASEHLAAAATRYLLINTGNANAGTGERGMTDARACCAALAATCDVPVESILPFSTGVIGEPLPVSKLTAALPEALADLKADGWAAAASGIMTTDTLPKGATRQVAVGEEVIHLSGISKGAGMIRPDMATMLGFIATDARIDSALWQRLLAGAIERSFNRVTVDGDTSTNDACVAVATGCSAVPEIAEGGAGFIAFRDALNSLCLELAQALVRDGEGATKFITIAVEQARDRKEALDVAFTIAHSPLVKTALFASDPNWGRILAAVGRAGVENLDLDAVRIHLGDVCIVHNGARAEDYTEARGQAVMNESEISITVNLGRGAVKETVWTCDFSHDYVTINAEYRT</sequence>
<dbReference type="Pfam" id="PF01960">
    <property type="entry name" value="ArgJ"/>
    <property type="match status" value="1"/>
</dbReference>
<dbReference type="GO" id="GO:0006526">
    <property type="term" value="P:L-arginine biosynthetic process"/>
    <property type="evidence" value="ECO:0007669"/>
    <property type="project" value="UniProtKB-UniRule"/>
</dbReference>
<evidence type="ECO:0000256" key="6">
    <source>
        <dbReference type="ARBA" id="ARBA00022813"/>
    </source>
</evidence>
<dbReference type="EC" id="2.3.1.35" evidence="9"/>
<gene>
    <name evidence="9" type="primary">argJ</name>
    <name evidence="10" type="ORF">soil367_03945</name>
</gene>
<dbReference type="KEGG" id="hmi:soil367_03945"/>
<dbReference type="UniPathway" id="UPA00068">
    <property type="reaction ID" value="UER00106"/>
</dbReference>
<keyword evidence="6 9" id="KW-0068">Autocatalytic cleavage</keyword>
<feature type="binding site" evidence="9">
    <location>
        <position position="179"/>
    </location>
    <ligand>
        <name>substrate</name>
    </ligand>
</feature>
<dbReference type="NCBIfam" id="TIGR00120">
    <property type="entry name" value="ArgJ"/>
    <property type="match status" value="1"/>
</dbReference>
<dbReference type="InterPro" id="IPR016117">
    <property type="entry name" value="ArgJ-like_dom_sf"/>
</dbReference>
<keyword evidence="5 9" id="KW-0808">Transferase</keyword>
<feature type="active site" description="Nucleophile" evidence="9">
    <location>
        <position position="190"/>
    </location>
</feature>
<evidence type="ECO:0000256" key="2">
    <source>
        <dbReference type="ARBA" id="ARBA00011475"/>
    </source>
</evidence>
<evidence type="ECO:0000256" key="5">
    <source>
        <dbReference type="ARBA" id="ARBA00022679"/>
    </source>
</evidence>
<evidence type="ECO:0000256" key="8">
    <source>
        <dbReference type="ARBA" id="ARBA00049439"/>
    </source>
</evidence>